<organism evidence="1 2">
    <name type="scientific">Steinernema glaseri</name>
    <dbReference type="NCBI Taxonomy" id="37863"/>
    <lineage>
        <taxon>Eukaryota</taxon>
        <taxon>Metazoa</taxon>
        <taxon>Ecdysozoa</taxon>
        <taxon>Nematoda</taxon>
        <taxon>Chromadorea</taxon>
        <taxon>Rhabditida</taxon>
        <taxon>Tylenchina</taxon>
        <taxon>Panagrolaimomorpha</taxon>
        <taxon>Strongyloidoidea</taxon>
        <taxon>Steinernematidae</taxon>
        <taxon>Steinernema</taxon>
    </lineage>
</organism>
<accession>A0A1I8ADK1</accession>
<name>A0A1I8ADK1_9BILA</name>
<sequence length="178" mass="20114">MGRKACYNVVLKCLVMGCGIQFNHVNNFAKVHEWRFKASFINIYHISAVTEKRSLACAVDAHLANRPSCKLQNSRLQNSMVQIIVTLPRGKLEDSKELESKGSLFALYPHTTLRTNSNVISIQYQPGPITLLLQNITSPFNTVVIYLTDERAEAHGSKEPDALFYFRIFSVVVSLMEH</sequence>
<dbReference type="Proteomes" id="UP000095287">
    <property type="component" value="Unplaced"/>
</dbReference>
<evidence type="ECO:0000313" key="1">
    <source>
        <dbReference type="Proteomes" id="UP000095287"/>
    </source>
</evidence>
<dbReference type="WBParaSite" id="L893_g4642.t1">
    <property type="protein sequence ID" value="L893_g4642.t1"/>
    <property type="gene ID" value="L893_g4642"/>
</dbReference>
<proteinExistence type="predicted"/>
<reference evidence="2" key="1">
    <citation type="submission" date="2016-11" db="UniProtKB">
        <authorList>
            <consortium name="WormBaseParasite"/>
        </authorList>
    </citation>
    <scope>IDENTIFICATION</scope>
</reference>
<evidence type="ECO:0000313" key="2">
    <source>
        <dbReference type="WBParaSite" id="L893_g4642.t1"/>
    </source>
</evidence>
<keyword evidence="1" id="KW-1185">Reference proteome</keyword>
<dbReference type="AlphaFoldDB" id="A0A1I8ADK1"/>
<protein>
    <submittedName>
        <fullName evidence="2">TMEM132 domain-containing protein</fullName>
    </submittedName>
</protein>